<dbReference type="Proteomes" id="UP000436088">
    <property type="component" value="Unassembled WGS sequence"/>
</dbReference>
<dbReference type="PROSITE" id="PS51352">
    <property type="entry name" value="THIOREDOXIN_2"/>
    <property type="match status" value="1"/>
</dbReference>
<dbReference type="PANTHER" id="PTHR10438">
    <property type="entry name" value="THIOREDOXIN"/>
    <property type="match status" value="1"/>
</dbReference>
<dbReference type="InterPro" id="IPR036249">
    <property type="entry name" value="Thioredoxin-like_sf"/>
</dbReference>
<gene>
    <name evidence="2" type="ORF">F3Y22_tig00109957pilonHSYRG00273</name>
</gene>
<organism evidence="2 3">
    <name type="scientific">Hibiscus syriacus</name>
    <name type="common">Rose of Sharon</name>
    <dbReference type="NCBI Taxonomy" id="106335"/>
    <lineage>
        <taxon>Eukaryota</taxon>
        <taxon>Viridiplantae</taxon>
        <taxon>Streptophyta</taxon>
        <taxon>Embryophyta</taxon>
        <taxon>Tracheophyta</taxon>
        <taxon>Spermatophyta</taxon>
        <taxon>Magnoliopsida</taxon>
        <taxon>eudicotyledons</taxon>
        <taxon>Gunneridae</taxon>
        <taxon>Pentapetalae</taxon>
        <taxon>rosids</taxon>
        <taxon>malvids</taxon>
        <taxon>Malvales</taxon>
        <taxon>Malvaceae</taxon>
        <taxon>Malvoideae</taxon>
        <taxon>Hibiscus</taxon>
    </lineage>
</organism>
<feature type="domain" description="Thioredoxin" evidence="1">
    <location>
        <begin position="1"/>
        <end position="113"/>
    </location>
</feature>
<dbReference type="Pfam" id="PF00085">
    <property type="entry name" value="Thioredoxin"/>
    <property type="match status" value="1"/>
</dbReference>
<comment type="caution">
    <text evidence="2">The sequence shown here is derived from an EMBL/GenBank/DDBJ whole genome shotgun (WGS) entry which is preliminary data.</text>
</comment>
<sequence>MAESGQVISCETIASLNDQLHTANASMKLVVVNFTASWCGPSRSMIPILVELAEKLPHVIFFKVDADDLKTVTRDFDVEALPTFILLKQGNIVDKVVGACKDELKQKITFHTSKA</sequence>
<dbReference type="InterPro" id="IPR050620">
    <property type="entry name" value="Thioredoxin_H-type-like"/>
</dbReference>
<reference evidence="2" key="1">
    <citation type="submission" date="2019-09" db="EMBL/GenBank/DDBJ databases">
        <title>Draft genome information of white flower Hibiscus syriacus.</title>
        <authorList>
            <person name="Kim Y.-M."/>
        </authorList>
    </citation>
    <scope>NUCLEOTIDE SEQUENCE [LARGE SCALE GENOMIC DNA]</scope>
    <source>
        <strain evidence="2">YM2019G1</strain>
    </source>
</reference>
<proteinExistence type="predicted"/>
<dbReference type="Gene3D" id="3.40.30.10">
    <property type="entry name" value="Glutaredoxin"/>
    <property type="match status" value="1"/>
</dbReference>
<dbReference type="InterPro" id="IPR013766">
    <property type="entry name" value="Thioredoxin_domain"/>
</dbReference>
<evidence type="ECO:0000259" key="1">
    <source>
        <dbReference type="PROSITE" id="PS51352"/>
    </source>
</evidence>
<dbReference type="OrthoDB" id="10263751at2759"/>
<evidence type="ECO:0000313" key="2">
    <source>
        <dbReference type="EMBL" id="KAE8719490.1"/>
    </source>
</evidence>
<accession>A0A6A3BRE7</accession>
<dbReference type="PANTHER" id="PTHR10438:SF424">
    <property type="entry name" value="THIOREDOXIN H-TYPE-LIKE"/>
    <property type="match status" value="1"/>
</dbReference>
<keyword evidence="3" id="KW-1185">Reference proteome</keyword>
<dbReference type="SUPFAM" id="SSF52833">
    <property type="entry name" value="Thioredoxin-like"/>
    <property type="match status" value="1"/>
</dbReference>
<evidence type="ECO:0000313" key="3">
    <source>
        <dbReference type="Proteomes" id="UP000436088"/>
    </source>
</evidence>
<dbReference type="EMBL" id="VEPZ02000788">
    <property type="protein sequence ID" value="KAE8719490.1"/>
    <property type="molecule type" value="Genomic_DNA"/>
</dbReference>
<dbReference type="CDD" id="cd02947">
    <property type="entry name" value="TRX_family"/>
    <property type="match status" value="1"/>
</dbReference>
<name>A0A6A3BRE7_HIBSY</name>
<protein>
    <submittedName>
        <fullName evidence="2">Thioredoxin H-type</fullName>
    </submittedName>
</protein>
<dbReference type="AlphaFoldDB" id="A0A6A3BRE7"/>
<dbReference type="PRINTS" id="PR00421">
    <property type="entry name" value="THIOREDOXIN"/>
</dbReference>